<feature type="domain" description="Glycosyltransferase 2-like" evidence="2">
    <location>
        <begin position="11"/>
        <end position="171"/>
    </location>
</feature>
<name>A0A5Q2RPU1_9ACTN</name>
<proteinExistence type="inferred from homology"/>
<reference evidence="4 5" key="1">
    <citation type="submission" date="2019-11" db="EMBL/GenBank/DDBJ databases">
        <authorList>
            <person name="He Y."/>
        </authorList>
    </citation>
    <scope>NUCLEOTIDE SEQUENCE [LARGE SCALE GENOMIC DNA]</scope>
    <source>
        <strain evidence="4 5">SCSIO 58843</strain>
    </source>
</reference>
<dbReference type="PANTHER" id="PTHR48090:SF7">
    <property type="entry name" value="RFBJ PROTEIN"/>
    <property type="match status" value="1"/>
</dbReference>
<dbReference type="Pfam" id="PF00535">
    <property type="entry name" value="Glycos_transf_2"/>
    <property type="match status" value="1"/>
</dbReference>
<dbReference type="RefSeq" id="WP_153760243.1">
    <property type="nucleotide sequence ID" value="NZ_CP045851.1"/>
</dbReference>
<dbReference type="InterPro" id="IPR001173">
    <property type="entry name" value="Glyco_trans_2-like"/>
</dbReference>
<dbReference type="EMBL" id="CP045851">
    <property type="protein sequence ID" value="QGG96137.1"/>
    <property type="molecule type" value="Genomic_DNA"/>
</dbReference>
<dbReference type="SUPFAM" id="SSF53335">
    <property type="entry name" value="S-adenosyl-L-methionine-dependent methyltransferases"/>
    <property type="match status" value="1"/>
</dbReference>
<dbReference type="CDD" id="cd02440">
    <property type="entry name" value="AdoMet_MTases"/>
    <property type="match status" value="1"/>
</dbReference>
<dbReference type="Gene3D" id="3.40.50.150">
    <property type="entry name" value="Vaccinia Virus protein VP39"/>
    <property type="match status" value="1"/>
</dbReference>
<dbReference type="SUPFAM" id="SSF53448">
    <property type="entry name" value="Nucleotide-diphospho-sugar transferases"/>
    <property type="match status" value="1"/>
</dbReference>
<dbReference type="GO" id="GO:0008757">
    <property type="term" value="F:S-adenosylmethionine-dependent methyltransferase activity"/>
    <property type="evidence" value="ECO:0007669"/>
    <property type="project" value="InterPro"/>
</dbReference>
<gene>
    <name evidence="4" type="ORF">GH723_14085</name>
</gene>
<dbReference type="Gene3D" id="3.90.550.10">
    <property type="entry name" value="Spore Coat Polysaccharide Biosynthesis Protein SpsA, Chain A"/>
    <property type="match status" value="1"/>
</dbReference>
<evidence type="ECO:0000259" key="3">
    <source>
        <dbReference type="Pfam" id="PF08241"/>
    </source>
</evidence>
<dbReference type="PANTHER" id="PTHR48090">
    <property type="entry name" value="UNDECAPRENYL-PHOSPHATE 4-DEOXY-4-FORMAMIDO-L-ARABINOSE TRANSFERASE-RELATED"/>
    <property type="match status" value="1"/>
</dbReference>
<dbReference type="AlphaFoldDB" id="A0A5Q2RPU1"/>
<dbReference type="InterPro" id="IPR029063">
    <property type="entry name" value="SAM-dependent_MTases_sf"/>
</dbReference>
<feature type="domain" description="Methyltransferase type 11" evidence="3">
    <location>
        <begin position="289"/>
        <end position="379"/>
    </location>
</feature>
<dbReference type="InterPro" id="IPR050256">
    <property type="entry name" value="Glycosyltransferase_2"/>
</dbReference>
<evidence type="ECO:0000256" key="1">
    <source>
        <dbReference type="ARBA" id="ARBA00006739"/>
    </source>
</evidence>
<dbReference type="Proteomes" id="UP000334019">
    <property type="component" value="Chromosome"/>
</dbReference>
<sequence length="483" mass="53208">MSERDERACLSVVMPCFNEQKTVLEVVASVLASPFTAELIIVDDGSTDGTRDLLATIDDPRVRVLLQPFNQGKGAALRRGIQAATADFVIIQDADLEYDPTDYGVLLEPLLDGRADVSYGSRFHTSRPHRVLYYWHSVGNRFLTMASNAVTNLNLSDMETCYKAFRREVIQGIDIEEDRFGFEPEVTAKIAAGRWRVYEVGISYDGRTYAEGKKIGWRDGVRAMYCIARYSPLGRRLAGGEAERERTPAAFSEADEELAETLHSLDGADNYVGWLVDMLAPHLRGDIVELGAGHGTLTQRLAAFGPVTAVEPSPRGVARMRERFAGDDRITVVEGDAASLPPGCCDTVVLSNVLEHIPDDVAALRTLRAALRPGGRVVVFAPAFDALYSEFDAKVGHHRRYRLGGLRRRLRQAGFDVVDARYVNALGAVAWFVYARLLRQVPTRPLSAGLYDRLAVPLVRRMEAGRSVPVGQSVLAVGERPTS</sequence>
<dbReference type="CDD" id="cd04179">
    <property type="entry name" value="DPM_DPG-synthase_like"/>
    <property type="match status" value="1"/>
</dbReference>
<dbReference type="InterPro" id="IPR013216">
    <property type="entry name" value="Methyltransf_11"/>
</dbReference>
<accession>A0A5Q2RPU1</accession>
<keyword evidence="5" id="KW-1185">Reference proteome</keyword>
<comment type="similarity">
    <text evidence="1">Belongs to the glycosyltransferase 2 family.</text>
</comment>
<keyword evidence="4" id="KW-0808">Transferase</keyword>
<dbReference type="KEGG" id="atq:GH723_14085"/>
<evidence type="ECO:0000313" key="5">
    <source>
        <dbReference type="Proteomes" id="UP000334019"/>
    </source>
</evidence>
<evidence type="ECO:0000313" key="4">
    <source>
        <dbReference type="EMBL" id="QGG96137.1"/>
    </source>
</evidence>
<protein>
    <submittedName>
        <fullName evidence="4">Glycosyltransferase</fullName>
    </submittedName>
</protein>
<organism evidence="4 5">
    <name type="scientific">Actinomarinicola tropica</name>
    <dbReference type="NCBI Taxonomy" id="2789776"/>
    <lineage>
        <taxon>Bacteria</taxon>
        <taxon>Bacillati</taxon>
        <taxon>Actinomycetota</taxon>
        <taxon>Acidimicrobiia</taxon>
        <taxon>Acidimicrobiales</taxon>
        <taxon>Iamiaceae</taxon>
        <taxon>Actinomarinicola</taxon>
    </lineage>
</organism>
<dbReference type="Pfam" id="PF08241">
    <property type="entry name" value="Methyltransf_11"/>
    <property type="match status" value="1"/>
</dbReference>
<dbReference type="InterPro" id="IPR029044">
    <property type="entry name" value="Nucleotide-diphossugar_trans"/>
</dbReference>
<evidence type="ECO:0000259" key="2">
    <source>
        <dbReference type="Pfam" id="PF00535"/>
    </source>
</evidence>